<dbReference type="RefSeq" id="WP_255891093.1">
    <property type="nucleotide sequence ID" value="NZ_JAFMZM010000004.1"/>
</dbReference>
<feature type="region of interest" description="Disordered" evidence="1">
    <location>
        <begin position="30"/>
        <end position="51"/>
    </location>
</feature>
<evidence type="ECO:0000259" key="3">
    <source>
        <dbReference type="Pfam" id="PF03724"/>
    </source>
</evidence>
<evidence type="ECO:0000313" key="5">
    <source>
        <dbReference type="Proteomes" id="UP001596524"/>
    </source>
</evidence>
<dbReference type="InterPro" id="IPR038670">
    <property type="entry name" value="HslJ-like_sf"/>
</dbReference>
<dbReference type="PANTHER" id="PTHR35535:SF2">
    <property type="entry name" value="DUF306 DOMAIN-CONTAINING PROTEIN"/>
    <property type="match status" value="1"/>
</dbReference>
<keyword evidence="2" id="KW-0732">Signal</keyword>
<name>A0ABW2N742_9ACTN</name>
<feature type="domain" description="DUF306" evidence="3">
    <location>
        <begin position="52"/>
        <end position="150"/>
    </location>
</feature>
<evidence type="ECO:0000256" key="1">
    <source>
        <dbReference type="SAM" id="MobiDB-lite"/>
    </source>
</evidence>
<keyword evidence="5" id="KW-1185">Reference proteome</keyword>
<feature type="chain" id="PRO_5045811085" evidence="2">
    <location>
        <begin position="29"/>
        <end position="278"/>
    </location>
</feature>
<gene>
    <name evidence="4" type="ORF">ACFQO6_14585</name>
</gene>
<dbReference type="EMBL" id="JBHTCH010000017">
    <property type="protein sequence ID" value="MFC7361498.1"/>
    <property type="molecule type" value="Genomic_DNA"/>
</dbReference>
<proteinExistence type="predicted"/>
<comment type="caution">
    <text evidence="4">The sequence shown here is derived from an EMBL/GenBank/DDBJ whole genome shotgun (WGS) entry which is preliminary data.</text>
</comment>
<dbReference type="Proteomes" id="UP001596524">
    <property type="component" value="Unassembled WGS sequence"/>
</dbReference>
<evidence type="ECO:0000256" key="2">
    <source>
        <dbReference type="SAM" id="SignalP"/>
    </source>
</evidence>
<organism evidence="4 5">
    <name type="scientific">Nocardioides astragali</name>
    <dbReference type="NCBI Taxonomy" id="1776736"/>
    <lineage>
        <taxon>Bacteria</taxon>
        <taxon>Bacillati</taxon>
        <taxon>Actinomycetota</taxon>
        <taxon>Actinomycetes</taxon>
        <taxon>Propionibacteriales</taxon>
        <taxon>Nocardioidaceae</taxon>
        <taxon>Nocardioides</taxon>
    </lineage>
</organism>
<feature type="signal peptide" evidence="2">
    <location>
        <begin position="1"/>
        <end position="28"/>
    </location>
</feature>
<dbReference type="Gene3D" id="2.40.128.270">
    <property type="match status" value="2"/>
</dbReference>
<dbReference type="Pfam" id="PF03724">
    <property type="entry name" value="META"/>
    <property type="match status" value="1"/>
</dbReference>
<reference evidence="5" key="1">
    <citation type="journal article" date="2019" name="Int. J. Syst. Evol. Microbiol.">
        <title>The Global Catalogue of Microorganisms (GCM) 10K type strain sequencing project: providing services to taxonomists for standard genome sequencing and annotation.</title>
        <authorList>
            <consortium name="The Broad Institute Genomics Platform"/>
            <consortium name="The Broad Institute Genome Sequencing Center for Infectious Disease"/>
            <person name="Wu L."/>
            <person name="Ma J."/>
        </authorList>
    </citation>
    <scope>NUCLEOTIDE SEQUENCE [LARGE SCALE GENOMIC DNA]</scope>
    <source>
        <strain evidence="5">FCH27</strain>
    </source>
</reference>
<protein>
    <submittedName>
        <fullName evidence="4">META domain-containing protein</fullName>
    </submittedName>
</protein>
<dbReference type="PANTHER" id="PTHR35535">
    <property type="entry name" value="HEAT SHOCK PROTEIN HSLJ"/>
    <property type="match status" value="1"/>
</dbReference>
<dbReference type="InterPro" id="IPR053147">
    <property type="entry name" value="Hsp_HslJ-like"/>
</dbReference>
<accession>A0ABW2N742</accession>
<dbReference type="InterPro" id="IPR005184">
    <property type="entry name" value="DUF306_Meta_HslJ"/>
</dbReference>
<evidence type="ECO:0000313" key="4">
    <source>
        <dbReference type="EMBL" id="MFC7361498.1"/>
    </source>
</evidence>
<sequence>MSHVCGGRQRLARLGAALLVAGMLVACADDSDGDSTSSPPSPEPASATLDPAALDGMSYASTSVEGRELAPGSAIEMTFEDGTMSVWAGCNSLFGSLEVDGATLAWAEEPAATRMMCDPELGEQDEWLAGLLTSGVTATAEGDALTLEGDGVTIELASAPTDDLVGLLGRTWTVIGTVSDGAVSRLPVNTRRPRLDVGPEGLSRLFTGCRSGRTTVSVVATTLAFANTTVQRGRCTGPARQTERAVLALLDGPAHNVDLHEHLLVVTRDGRGLFLEVR</sequence>